<dbReference type="AlphaFoldDB" id="X1KWZ1"/>
<comment type="caution">
    <text evidence="1">The sequence shown here is derived from an EMBL/GenBank/DDBJ whole genome shotgun (WGS) entry which is preliminary data.</text>
</comment>
<protein>
    <submittedName>
        <fullName evidence="1">Uncharacterized protein</fullName>
    </submittedName>
</protein>
<gene>
    <name evidence="1" type="ORF">S03H2_67147</name>
</gene>
<feature type="non-terminal residue" evidence="1">
    <location>
        <position position="155"/>
    </location>
</feature>
<organism evidence="1">
    <name type="scientific">marine sediment metagenome</name>
    <dbReference type="NCBI Taxonomy" id="412755"/>
    <lineage>
        <taxon>unclassified sequences</taxon>
        <taxon>metagenomes</taxon>
        <taxon>ecological metagenomes</taxon>
    </lineage>
</organism>
<name>X1KWZ1_9ZZZZ</name>
<dbReference type="EMBL" id="BARU01043912">
    <property type="protein sequence ID" value="GAH86458.1"/>
    <property type="molecule type" value="Genomic_DNA"/>
</dbReference>
<accession>X1KWZ1</accession>
<evidence type="ECO:0000313" key="1">
    <source>
        <dbReference type="EMBL" id="GAH86458.1"/>
    </source>
</evidence>
<sequence>MALGNNPPSSGAFCLSRYYRLDPVEKTIMSRAVQISGRWNCIEIYYSGTKAGNIEQLASLRGLANAEDIDCHFVICNGLGGGNGQIQTTEKWQRQYLIRTRTKNGTQQTTPLVWDEIRNLNTIRICVIADGKTARPTDFQIKSLEALVEALDRKF</sequence>
<dbReference type="Gene3D" id="3.40.80.10">
    <property type="entry name" value="Peptidoglycan recognition protein-like"/>
    <property type="match status" value="1"/>
</dbReference>
<reference evidence="1" key="1">
    <citation type="journal article" date="2014" name="Front. Microbiol.">
        <title>High frequency of phylogenetically diverse reductive dehalogenase-homologous genes in deep subseafloor sedimentary metagenomes.</title>
        <authorList>
            <person name="Kawai M."/>
            <person name="Futagami T."/>
            <person name="Toyoda A."/>
            <person name="Takaki Y."/>
            <person name="Nishi S."/>
            <person name="Hori S."/>
            <person name="Arai W."/>
            <person name="Tsubouchi T."/>
            <person name="Morono Y."/>
            <person name="Uchiyama I."/>
            <person name="Ito T."/>
            <person name="Fujiyama A."/>
            <person name="Inagaki F."/>
            <person name="Takami H."/>
        </authorList>
    </citation>
    <scope>NUCLEOTIDE SEQUENCE</scope>
    <source>
        <strain evidence="1">Expedition CK06-06</strain>
    </source>
</reference>
<dbReference type="GO" id="GO:0008745">
    <property type="term" value="F:N-acetylmuramoyl-L-alanine amidase activity"/>
    <property type="evidence" value="ECO:0007669"/>
    <property type="project" value="InterPro"/>
</dbReference>
<dbReference type="InterPro" id="IPR036505">
    <property type="entry name" value="Amidase/PGRP_sf"/>
</dbReference>
<proteinExistence type="predicted"/>
<dbReference type="GO" id="GO:0009253">
    <property type="term" value="P:peptidoglycan catabolic process"/>
    <property type="evidence" value="ECO:0007669"/>
    <property type="project" value="InterPro"/>
</dbReference>